<organism evidence="2 3">
    <name type="scientific">Halorientalis brevis</name>
    <dbReference type="NCBI Taxonomy" id="1126241"/>
    <lineage>
        <taxon>Archaea</taxon>
        <taxon>Methanobacteriati</taxon>
        <taxon>Methanobacteriota</taxon>
        <taxon>Stenosarchaea group</taxon>
        <taxon>Halobacteria</taxon>
        <taxon>Halobacteriales</taxon>
        <taxon>Haloarculaceae</taxon>
        <taxon>Halorientalis</taxon>
    </lineage>
</organism>
<sequence>MDLDKSQVFLLLGTLLLVGSTWGLYEVSGLVSILVIPFLSAFGLVGLLLCILGVLFR</sequence>
<accession>A0ABD6C9Q5</accession>
<feature type="transmembrane region" description="Helical" evidence="1">
    <location>
        <begin position="33"/>
        <end position="56"/>
    </location>
</feature>
<protein>
    <submittedName>
        <fullName evidence="2">Uncharacterized protein</fullName>
    </submittedName>
</protein>
<reference evidence="2 3" key="1">
    <citation type="journal article" date="2019" name="Int. J. Syst. Evol. Microbiol.">
        <title>The Global Catalogue of Microorganisms (GCM) 10K type strain sequencing project: providing services to taxonomists for standard genome sequencing and annotation.</title>
        <authorList>
            <consortium name="The Broad Institute Genomics Platform"/>
            <consortium name="The Broad Institute Genome Sequencing Center for Infectious Disease"/>
            <person name="Wu L."/>
            <person name="Ma J."/>
        </authorList>
    </citation>
    <scope>NUCLEOTIDE SEQUENCE [LARGE SCALE GENOMIC DNA]</scope>
    <source>
        <strain evidence="2 3">CGMCC 1.12125</strain>
    </source>
</reference>
<keyword evidence="1" id="KW-0812">Transmembrane</keyword>
<keyword evidence="1" id="KW-0472">Membrane</keyword>
<keyword evidence="3" id="KW-1185">Reference proteome</keyword>
<name>A0ABD6C9Q5_9EURY</name>
<evidence type="ECO:0000313" key="3">
    <source>
        <dbReference type="Proteomes" id="UP001597119"/>
    </source>
</evidence>
<comment type="caution">
    <text evidence="2">The sequence shown here is derived from an EMBL/GenBank/DDBJ whole genome shotgun (WGS) entry which is preliminary data.</text>
</comment>
<proteinExistence type="predicted"/>
<gene>
    <name evidence="2" type="ORF">ACFR9U_06580</name>
</gene>
<evidence type="ECO:0000313" key="2">
    <source>
        <dbReference type="EMBL" id="MFD1586642.1"/>
    </source>
</evidence>
<keyword evidence="1" id="KW-1133">Transmembrane helix</keyword>
<dbReference type="AlphaFoldDB" id="A0ABD6C9Q5"/>
<evidence type="ECO:0000256" key="1">
    <source>
        <dbReference type="SAM" id="Phobius"/>
    </source>
</evidence>
<dbReference type="Proteomes" id="UP001597119">
    <property type="component" value="Unassembled WGS sequence"/>
</dbReference>
<dbReference type="EMBL" id="JBHUDJ010000002">
    <property type="protein sequence ID" value="MFD1586642.1"/>
    <property type="molecule type" value="Genomic_DNA"/>
</dbReference>
<dbReference type="RefSeq" id="WP_247379285.1">
    <property type="nucleotide sequence ID" value="NZ_JALLGV010000007.1"/>
</dbReference>